<keyword evidence="2 3" id="KW-0349">Heme</keyword>
<dbReference type="PRINTS" id="PR00463">
    <property type="entry name" value="EP450I"/>
</dbReference>
<accession>A0A210Q1I2</accession>
<keyword evidence="2 3" id="KW-0408">Iron</keyword>
<dbReference type="InterPro" id="IPR017972">
    <property type="entry name" value="Cyt_P450_CS"/>
</dbReference>
<evidence type="ECO:0000256" key="2">
    <source>
        <dbReference type="PIRSR" id="PIRSR602401-1"/>
    </source>
</evidence>
<comment type="similarity">
    <text evidence="1 3">Belongs to the cytochrome P450 family.</text>
</comment>
<dbReference type="InterPro" id="IPR002401">
    <property type="entry name" value="Cyt_P450_E_grp-I"/>
</dbReference>
<gene>
    <name evidence="5" type="ORF">KP79_PYT21460</name>
</gene>
<dbReference type="InterPro" id="IPR036396">
    <property type="entry name" value="Cyt_P450_sf"/>
</dbReference>
<dbReference type="PANTHER" id="PTHR24291:SF201">
    <property type="entry name" value="CYTOCHROME P450, FAMILY 4, SUBFAMILY B, POLYPEPTIDE 7"/>
    <property type="match status" value="1"/>
</dbReference>
<keyword evidence="2 3" id="KW-0479">Metal-binding</keyword>
<dbReference type="STRING" id="6573.A0A210Q1I2"/>
<dbReference type="PANTHER" id="PTHR24291">
    <property type="entry name" value="CYTOCHROME P450 FAMILY 4"/>
    <property type="match status" value="1"/>
</dbReference>
<dbReference type="GO" id="GO:0020037">
    <property type="term" value="F:heme binding"/>
    <property type="evidence" value="ECO:0007669"/>
    <property type="project" value="InterPro"/>
</dbReference>
<dbReference type="EMBL" id="NEDP02005255">
    <property type="protein sequence ID" value="OWF42587.1"/>
    <property type="molecule type" value="Genomic_DNA"/>
</dbReference>
<evidence type="ECO:0000256" key="4">
    <source>
        <dbReference type="SAM" id="Phobius"/>
    </source>
</evidence>
<evidence type="ECO:0000313" key="6">
    <source>
        <dbReference type="Proteomes" id="UP000242188"/>
    </source>
</evidence>
<dbReference type="SUPFAM" id="SSF48264">
    <property type="entry name" value="Cytochrome P450"/>
    <property type="match status" value="1"/>
</dbReference>
<dbReference type="Pfam" id="PF00067">
    <property type="entry name" value="p450"/>
    <property type="match status" value="1"/>
</dbReference>
<sequence length="519" mass="59781">MAVIEGSVTSLGIQIVYVIVGVFCVVKALTLLGSYRKMKKRYDEIPGFEKKDYHWLTGNIHKFPKETEKRLELHRSLMINNPRVCRMWLGPFVANIFVHHPDSIKRILKSSEPKARGLGGSYEYLLPWLGEGLLVSNGDRWARSRRLLTPAFHFDILRPYVDIYNEASDLLLDKMASDVKKGRSFELFGNISMCTLDIILRCAFSYENDCQVKGETHPYVVAVNELSETLLHRTRIPLLHPDFIFYLTSEGRRFRRNCNFVHSVTEEIIAKRKQTLKEKKFQPKPRYLDFLDILLSARDETGQGLSDAEIRDEADTFLFEGHDTTASGITWTLFALAGHPHFQAKVKGEIDDVSKGRKCKDIQWEDLPKLQYLTQCIKEGMRLHSPVPFIQRRLKKEIEMPDCTLPGGALVTLHLYNLHHNPHVWTDPDTYDPERFNPDTVRELDTYSFIPFSAGSRNCIGQHFAMNEEKVVIARILQRYTLALDPKHTVQKKFSAVLRSEHGIHVTITPREDTATDNQ</sequence>
<dbReference type="PROSITE" id="PS00086">
    <property type="entry name" value="CYTOCHROME_P450"/>
    <property type="match status" value="1"/>
</dbReference>
<dbReference type="PRINTS" id="PR00385">
    <property type="entry name" value="P450"/>
</dbReference>
<protein>
    <submittedName>
        <fullName evidence="5">Leukotriene-B4 omega-hydroxylase 3</fullName>
    </submittedName>
</protein>
<organism evidence="5 6">
    <name type="scientific">Mizuhopecten yessoensis</name>
    <name type="common">Japanese scallop</name>
    <name type="synonym">Patinopecten yessoensis</name>
    <dbReference type="NCBI Taxonomy" id="6573"/>
    <lineage>
        <taxon>Eukaryota</taxon>
        <taxon>Metazoa</taxon>
        <taxon>Spiralia</taxon>
        <taxon>Lophotrochozoa</taxon>
        <taxon>Mollusca</taxon>
        <taxon>Bivalvia</taxon>
        <taxon>Autobranchia</taxon>
        <taxon>Pteriomorphia</taxon>
        <taxon>Pectinida</taxon>
        <taxon>Pectinoidea</taxon>
        <taxon>Pectinidae</taxon>
        <taxon>Mizuhopecten</taxon>
    </lineage>
</organism>
<dbReference type="InterPro" id="IPR050196">
    <property type="entry name" value="Cytochrome_P450_Monoox"/>
</dbReference>
<dbReference type="CDD" id="cd20659">
    <property type="entry name" value="CYP4B_4F-like"/>
    <property type="match status" value="1"/>
</dbReference>
<keyword evidence="3" id="KW-0560">Oxidoreductase</keyword>
<keyword evidence="4" id="KW-0812">Transmembrane</keyword>
<evidence type="ECO:0000313" key="5">
    <source>
        <dbReference type="EMBL" id="OWF42587.1"/>
    </source>
</evidence>
<dbReference type="GO" id="GO:0005506">
    <property type="term" value="F:iron ion binding"/>
    <property type="evidence" value="ECO:0007669"/>
    <property type="project" value="InterPro"/>
</dbReference>
<dbReference type="Proteomes" id="UP000242188">
    <property type="component" value="Unassembled WGS sequence"/>
</dbReference>
<dbReference type="GO" id="GO:0004497">
    <property type="term" value="F:monooxygenase activity"/>
    <property type="evidence" value="ECO:0007669"/>
    <property type="project" value="UniProtKB-KW"/>
</dbReference>
<dbReference type="Gene3D" id="1.10.630.10">
    <property type="entry name" value="Cytochrome P450"/>
    <property type="match status" value="1"/>
</dbReference>
<feature type="binding site" description="axial binding residue" evidence="2">
    <location>
        <position position="459"/>
    </location>
    <ligand>
        <name>heme</name>
        <dbReference type="ChEBI" id="CHEBI:30413"/>
    </ligand>
    <ligandPart>
        <name>Fe</name>
        <dbReference type="ChEBI" id="CHEBI:18248"/>
    </ligandPart>
</feature>
<keyword evidence="3" id="KW-0503">Monooxygenase</keyword>
<name>A0A210Q1I2_MIZYE</name>
<keyword evidence="4" id="KW-0472">Membrane</keyword>
<keyword evidence="6" id="KW-1185">Reference proteome</keyword>
<proteinExistence type="inferred from homology"/>
<dbReference type="GO" id="GO:0016705">
    <property type="term" value="F:oxidoreductase activity, acting on paired donors, with incorporation or reduction of molecular oxygen"/>
    <property type="evidence" value="ECO:0007669"/>
    <property type="project" value="InterPro"/>
</dbReference>
<evidence type="ECO:0000256" key="3">
    <source>
        <dbReference type="RuleBase" id="RU000461"/>
    </source>
</evidence>
<feature type="transmembrane region" description="Helical" evidence="4">
    <location>
        <begin position="12"/>
        <end position="32"/>
    </location>
</feature>
<dbReference type="AlphaFoldDB" id="A0A210Q1I2"/>
<dbReference type="OrthoDB" id="1470350at2759"/>
<reference evidence="5 6" key="1">
    <citation type="journal article" date="2017" name="Nat. Ecol. Evol.">
        <title>Scallop genome provides insights into evolution of bilaterian karyotype and development.</title>
        <authorList>
            <person name="Wang S."/>
            <person name="Zhang J."/>
            <person name="Jiao W."/>
            <person name="Li J."/>
            <person name="Xun X."/>
            <person name="Sun Y."/>
            <person name="Guo X."/>
            <person name="Huan P."/>
            <person name="Dong B."/>
            <person name="Zhang L."/>
            <person name="Hu X."/>
            <person name="Sun X."/>
            <person name="Wang J."/>
            <person name="Zhao C."/>
            <person name="Wang Y."/>
            <person name="Wang D."/>
            <person name="Huang X."/>
            <person name="Wang R."/>
            <person name="Lv J."/>
            <person name="Li Y."/>
            <person name="Zhang Z."/>
            <person name="Liu B."/>
            <person name="Lu W."/>
            <person name="Hui Y."/>
            <person name="Liang J."/>
            <person name="Zhou Z."/>
            <person name="Hou R."/>
            <person name="Li X."/>
            <person name="Liu Y."/>
            <person name="Li H."/>
            <person name="Ning X."/>
            <person name="Lin Y."/>
            <person name="Zhao L."/>
            <person name="Xing Q."/>
            <person name="Dou J."/>
            <person name="Li Y."/>
            <person name="Mao J."/>
            <person name="Guo H."/>
            <person name="Dou H."/>
            <person name="Li T."/>
            <person name="Mu C."/>
            <person name="Jiang W."/>
            <person name="Fu Q."/>
            <person name="Fu X."/>
            <person name="Miao Y."/>
            <person name="Liu J."/>
            <person name="Yu Q."/>
            <person name="Li R."/>
            <person name="Liao H."/>
            <person name="Li X."/>
            <person name="Kong Y."/>
            <person name="Jiang Z."/>
            <person name="Chourrout D."/>
            <person name="Li R."/>
            <person name="Bao Z."/>
        </authorList>
    </citation>
    <scope>NUCLEOTIDE SEQUENCE [LARGE SCALE GENOMIC DNA]</scope>
    <source>
        <strain evidence="5 6">PY_sf001</strain>
    </source>
</reference>
<dbReference type="InterPro" id="IPR001128">
    <property type="entry name" value="Cyt_P450"/>
</dbReference>
<evidence type="ECO:0000256" key="1">
    <source>
        <dbReference type="ARBA" id="ARBA00010617"/>
    </source>
</evidence>
<keyword evidence="4" id="KW-1133">Transmembrane helix</keyword>
<comment type="cofactor">
    <cofactor evidence="2">
        <name>heme</name>
        <dbReference type="ChEBI" id="CHEBI:30413"/>
    </cofactor>
</comment>
<comment type="caution">
    <text evidence="5">The sequence shown here is derived from an EMBL/GenBank/DDBJ whole genome shotgun (WGS) entry which is preliminary data.</text>
</comment>